<keyword evidence="1" id="KW-0812">Transmembrane</keyword>
<protein>
    <submittedName>
        <fullName evidence="2">Uncharacterized protein</fullName>
    </submittedName>
</protein>
<keyword evidence="1" id="KW-0472">Membrane</keyword>
<feature type="transmembrane region" description="Helical" evidence="1">
    <location>
        <begin position="12"/>
        <end position="30"/>
    </location>
</feature>
<accession>A0ABX7FIV1</accession>
<keyword evidence="3" id="KW-1185">Reference proteome</keyword>
<evidence type="ECO:0000313" key="3">
    <source>
        <dbReference type="Proteomes" id="UP000596248"/>
    </source>
</evidence>
<name>A0ABX7FIV1_BRECH</name>
<evidence type="ECO:0000313" key="2">
    <source>
        <dbReference type="EMBL" id="QRG65197.1"/>
    </source>
</evidence>
<keyword evidence="1" id="KW-1133">Transmembrane helix</keyword>
<reference evidence="2 3" key="1">
    <citation type="submission" date="2021-01" db="EMBL/GenBank/DDBJ databases">
        <title>Identification of strong promoters based on the transcriptome of Brevibacillus choshinensis.</title>
        <authorList>
            <person name="Yao D."/>
            <person name="Zhang K."/>
            <person name="Wu J."/>
        </authorList>
    </citation>
    <scope>NUCLEOTIDE SEQUENCE [LARGE SCALE GENOMIC DNA]</scope>
    <source>
        <strain evidence="2 3">HPD31-SP3</strain>
    </source>
</reference>
<organism evidence="2 3">
    <name type="scientific">Brevibacillus choshinensis</name>
    <dbReference type="NCBI Taxonomy" id="54911"/>
    <lineage>
        <taxon>Bacteria</taxon>
        <taxon>Bacillati</taxon>
        <taxon>Bacillota</taxon>
        <taxon>Bacilli</taxon>
        <taxon>Bacillales</taxon>
        <taxon>Paenibacillaceae</taxon>
        <taxon>Brevibacillus</taxon>
    </lineage>
</organism>
<dbReference type="Proteomes" id="UP000596248">
    <property type="component" value="Chromosome"/>
</dbReference>
<evidence type="ECO:0000256" key="1">
    <source>
        <dbReference type="SAM" id="Phobius"/>
    </source>
</evidence>
<proteinExistence type="predicted"/>
<gene>
    <name evidence="2" type="ORF">JNE38_16255</name>
</gene>
<dbReference type="EMBL" id="CP069127">
    <property type="protein sequence ID" value="QRG65197.1"/>
    <property type="molecule type" value="Genomic_DNA"/>
</dbReference>
<dbReference type="RefSeq" id="WP_203254715.1">
    <property type="nucleotide sequence ID" value="NZ_CP069127.1"/>
</dbReference>
<sequence>MGKDEAKKTMRFWIFAGIAAIAASQIPMFLKKGDPQEDGQTQEQPKKKPVWMKYLIGAVLLGLILWLFDYFM</sequence>
<feature type="transmembrane region" description="Helical" evidence="1">
    <location>
        <begin position="50"/>
        <end position="68"/>
    </location>
</feature>